<comment type="similarity">
    <text evidence="1">Belongs to the FAH family.</text>
</comment>
<keyword evidence="2" id="KW-0479">Metal-binding</keyword>
<evidence type="ECO:0000259" key="3">
    <source>
        <dbReference type="Pfam" id="PF01557"/>
    </source>
</evidence>
<dbReference type="GO" id="GO:0016787">
    <property type="term" value="F:hydrolase activity"/>
    <property type="evidence" value="ECO:0007669"/>
    <property type="project" value="UniProtKB-KW"/>
</dbReference>
<sequence length="308" mass="33564">MKLVSYEENGKPRFGAVVAGMVVDLARASEACHNDDPKIAVLPRRIEDFFDRIEDLSGSLKAVVARFETSADAPNPEFCQPLAGVKLLPPISRPPKTICVARNYAEHAKEAGLEISPIPILFARFSKTFVAAGAPVVVPTVSKDLDWEGELAVIIGKNSNGQRISKDEAMDYVFGYSIFNDVTVRDYQFRVTQYTAGKNFRGSGPFGPMIVTADEIIDPHKLDIKTTLNGEVMQFANTATMIYDIPTILENIAEFIDLEAGDVIPTGTPAGVGFKRKPPIYLKHGDRITVEIPGVGVLSNPVIDEGKN</sequence>
<dbReference type="InterPro" id="IPR051121">
    <property type="entry name" value="FAH"/>
</dbReference>
<dbReference type="Proteomes" id="UP000241764">
    <property type="component" value="Unassembled WGS sequence"/>
</dbReference>
<keyword evidence="4" id="KW-0378">Hydrolase</keyword>
<organism evidence="4 5">
    <name type="scientific">Phyllobacterium sophorae</name>
    <dbReference type="NCBI Taxonomy" id="1520277"/>
    <lineage>
        <taxon>Bacteria</taxon>
        <taxon>Pseudomonadati</taxon>
        <taxon>Pseudomonadota</taxon>
        <taxon>Alphaproteobacteria</taxon>
        <taxon>Hyphomicrobiales</taxon>
        <taxon>Phyllobacteriaceae</taxon>
        <taxon>Phyllobacterium</taxon>
    </lineage>
</organism>
<dbReference type="PANTHER" id="PTHR42796:SF4">
    <property type="entry name" value="FUMARYLACETOACETATE HYDROLASE DOMAIN-CONTAINING PROTEIN 2A"/>
    <property type="match status" value="1"/>
</dbReference>
<dbReference type="EMBL" id="PGGM01000010">
    <property type="protein sequence ID" value="PSH62103.1"/>
    <property type="molecule type" value="Genomic_DNA"/>
</dbReference>
<dbReference type="GO" id="GO:0019752">
    <property type="term" value="P:carboxylic acid metabolic process"/>
    <property type="evidence" value="ECO:0007669"/>
    <property type="project" value="UniProtKB-ARBA"/>
</dbReference>
<evidence type="ECO:0000313" key="5">
    <source>
        <dbReference type="Proteomes" id="UP000241764"/>
    </source>
</evidence>
<proteinExistence type="inferred from homology"/>
<gene>
    <name evidence="4" type="ORF">CU103_19840</name>
</gene>
<evidence type="ECO:0000313" key="4">
    <source>
        <dbReference type="EMBL" id="PSH62103.1"/>
    </source>
</evidence>
<dbReference type="Gene3D" id="3.90.850.10">
    <property type="entry name" value="Fumarylacetoacetase-like, C-terminal domain"/>
    <property type="match status" value="1"/>
</dbReference>
<reference evidence="5" key="1">
    <citation type="submission" date="2017-11" db="EMBL/GenBank/DDBJ databases">
        <authorList>
            <person name="Kuznetsova I."/>
            <person name="Sazanova A."/>
            <person name="Chirak E."/>
            <person name="Safronova V."/>
            <person name="Willems A."/>
        </authorList>
    </citation>
    <scope>NUCLEOTIDE SEQUENCE [LARGE SCALE GENOMIC DNA]</scope>
    <source>
        <strain evidence="5">CCBAU 03422</strain>
    </source>
</reference>
<dbReference type="Pfam" id="PF01557">
    <property type="entry name" value="FAA_hydrolase"/>
    <property type="match status" value="1"/>
</dbReference>
<evidence type="ECO:0000256" key="2">
    <source>
        <dbReference type="ARBA" id="ARBA00022723"/>
    </source>
</evidence>
<feature type="domain" description="Fumarylacetoacetase-like C-terminal" evidence="3">
    <location>
        <begin position="96"/>
        <end position="302"/>
    </location>
</feature>
<dbReference type="FunFam" id="3.90.850.10:FF:000002">
    <property type="entry name" value="2-hydroxyhepta-2,4-diene-1,7-dioate isomerase"/>
    <property type="match status" value="1"/>
</dbReference>
<dbReference type="RefSeq" id="WP_106665771.1">
    <property type="nucleotide sequence ID" value="NZ_PGGM01000010.1"/>
</dbReference>
<dbReference type="InterPro" id="IPR036663">
    <property type="entry name" value="Fumarylacetoacetase_C_sf"/>
</dbReference>
<keyword evidence="5" id="KW-1185">Reference proteome</keyword>
<evidence type="ECO:0000256" key="1">
    <source>
        <dbReference type="ARBA" id="ARBA00010211"/>
    </source>
</evidence>
<comment type="caution">
    <text evidence="4">The sequence shown here is derived from an EMBL/GenBank/DDBJ whole genome shotgun (WGS) entry which is preliminary data.</text>
</comment>
<name>A0A2P7B6K8_9HYPH</name>
<dbReference type="InterPro" id="IPR011234">
    <property type="entry name" value="Fumarylacetoacetase-like_C"/>
</dbReference>
<dbReference type="OrthoDB" id="5197601at2"/>
<dbReference type="AlphaFoldDB" id="A0A2P7B6K8"/>
<accession>A0A2P7B6K8</accession>
<dbReference type="GO" id="GO:0016853">
    <property type="term" value="F:isomerase activity"/>
    <property type="evidence" value="ECO:0007669"/>
    <property type="project" value="UniProtKB-ARBA"/>
</dbReference>
<protein>
    <submittedName>
        <fullName evidence="4">Fumarylacetoacetate hydrolase</fullName>
    </submittedName>
</protein>
<dbReference type="SUPFAM" id="SSF56529">
    <property type="entry name" value="FAH"/>
    <property type="match status" value="1"/>
</dbReference>
<dbReference type="GO" id="GO:0046872">
    <property type="term" value="F:metal ion binding"/>
    <property type="evidence" value="ECO:0007669"/>
    <property type="project" value="UniProtKB-KW"/>
</dbReference>
<dbReference type="PANTHER" id="PTHR42796">
    <property type="entry name" value="FUMARYLACETOACETATE HYDROLASE DOMAIN-CONTAINING PROTEIN 2A-RELATED"/>
    <property type="match status" value="1"/>
</dbReference>